<keyword evidence="2" id="KW-1185">Reference proteome</keyword>
<dbReference type="GeneID" id="188877"/>
<dbReference type="Bgee" id="WBGene00020791">
    <property type="expression patterns" value="Expressed in larva and 1 other cell type or tissue"/>
</dbReference>
<dbReference type="FunCoup" id="Q22760">
    <property type="interactions" value="812"/>
</dbReference>
<dbReference type="RefSeq" id="NP_509524.2">
    <property type="nucleotide sequence ID" value="NM_077123.2"/>
</dbReference>
<dbReference type="EMBL" id="BX284606">
    <property type="protein sequence ID" value="CCD65391.1"/>
    <property type="molecule type" value="Genomic_DNA"/>
</dbReference>
<protein>
    <submittedName>
        <fullName evidence="1">AAA_9 domain-containing protein</fullName>
    </submittedName>
</protein>
<dbReference type="InParanoid" id="Q22760"/>
<gene>
    <name evidence="1" type="ORF">CELE_T25B6.5</name>
    <name evidence="1 3" type="ORF">T25B6.5</name>
</gene>
<accession>Q22760</accession>
<dbReference type="CTD" id="188877"/>
<dbReference type="KEGG" id="cel:CELE_T25B6.5"/>
<name>Q22760_CAEEL</name>
<organism evidence="1 2">
    <name type="scientific">Caenorhabditis elegans</name>
    <dbReference type="NCBI Taxonomy" id="6239"/>
    <lineage>
        <taxon>Eukaryota</taxon>
        <taxon>Metazoa</taxon>
        <taxon>Ecdysozoa</taxon>
        <taxon>Nematoda</taxon>
        <taxon>Chromadorea</taxon>
        <taxon>Rhabditida</taxon>
        <taxon>Rhabditina</taxon>
        <taxon>Rhabditomorpha</taxon>
        <taxon>Rhabditoidea</taxon>
        <taxon>Rhabditidae</taxon>
        <taxon>Peloderinae</taxon>
        <taxon>Caenorhabditis</taxon>
    </lineage>
</organism>
<dbReference type="WormBase" id="T25B6.5">
    <property type="protein sequence ID" value="CE40129"/>
    <property type="gene ID" value="WBGene00020791"/>
</dbReference>
<sequence length="119" mass="13985">MAQSKEELISELFVQVELRLDSIIQMCQEADKTYETEEWNRERRLTLHNFDAMVLTAEGNNEEAKDSLLTLLNTWLFRVRFAQKLAELGVFILFDGPGRLLPIPGFFVQFLKENVYRRT</sequence>
<dbReference type="PaxDb" id="6239-T25B6.5"/>
<dbReference type="AGR" id="WB:WBGene00020791"/>
<dbReference type="PIR" id="T28902">
    <property type="entry name" value="T28902"/>
</dbReference>
<dbReference type="HOGENOM" id="CLU_2063671_0_0_1"/>
<dbReference type="OrthoDB" id="5853898at2759"/>
<proteinExistence type="predicted"/>
<evidence type="ECO:0000313" key="3">
    <source>
        <dbReference type="WormBase" id="T25B6.5"/>
    </source>
</evidence>
<dbReference type="Proteomes" id="UP000001940">
    <property type="component" value="Chromosome X"/>
</dbReference>
<dbReference type="eggNOG" id="ENOG502TIKC">
    <property type="taxonomic scope" value="Eukaryota"/>
</dbReference>
<reference evidence="1 2" key="1">
    <citation type="journal article" date="1998" name="Science">
        <title>Genome sequence of the nematode C. elegans: a platform for investigating biology.</title>
        <authorList>
            <consortium name="The C. elegans sequencing consortium"/>
            <person name="Sulson J.E."/>
            <person name="Waterston R."/>
        </authorList>
    </citation>
    <scope>NUCLEOTIDE SEQUENCE [LARGE SCALE GENOMIC DNA]</scope>
    <source>
        <strain evidence="1 2">Bristol N2</strain>
    </source>
</reference>
<dbReference type="AlphaFoldDB" id="Q22760"/>
<evidence type="ECO:0000313" key="2">
    <source>
        <dbReference type="Proteomes" id="UP000001940"/>
    </source>
</evidence>
<evidence type="ECO:0000313" key="1">
    <source>
        <dbReference type="EMBL" id="CCD65391.1"/>
    </source>
</evidence>
<dbReference type="OMA" id="EEMISDH"/>
<dbReference type="UCSC" id="T25B6.5">
    <property type="organism name" value="c. elegans"/>
</dbReference>